<evidence type="ECO:0000259" key="8">
    <source>
        <dbReference type="Pfam" id="PF00899"/>
    </source>
</evidence>
<dbReference type="PRINTS" id="PR01849">
    <property type="entry name" value="UBIQUITINACT"/>
</dbReference>
<dbReference type="InterPro" id="IPR000011">
    <property type="entry name" value="UBQ/SUMO-activ_enz_E1-like"/>
</dbReference>
<protein>
    <recommendedName>
        <fullName evidence="6">Ubiquitin-like 1-activating enzyme E1A</fullName>
    </recommendedName>
</protein>
<dbReference type="EMBL" id="JBBWUH010000004">
    <property type="protein sequence ID" value="KAK8170046.1"/>
    <property type="molecule type" value="Genomic_DNA"/>
</dbReference>
<dbReference type="InterPro" id="IPR035985">
    <property type="entry name" value="Ubiquitin-activating_enz"/>
</dbReference>
<comment type="similarity">
    <text evidence="3">Belongs to the ubiquitin-activating E1 family.</text>
</comment>
<organism evidence="9 10">
    <name type="scientific">Phyllosticta citrichinensis</name>
    <dbReference type="NCBI Taxonomy" id="1130410"/>
    <lineage>
        <taxon>Eukaryota</taxon>
        <taxon>Fungi</taxon>
        <taxon>Dikarya</taxon>
        <taxon>Ascomycota</taxon>
        <taxon>Pezizomycotina</taxon>
        <taxon>Dothideomycetes</taxon>
        <taxon>Dothideomycetes incertae sedis</taxon>
        <taxon>Botryosphaeriales</taxon>
        <taxon>Phyllostictaceae</taxon>
        <taxon>Phyllosticta</taxon>
    </lineage>
</organism>
<dbReference type="PANTHER" id="PTHR10953">
    <property type="entry name" value="UBIQUITIN-ACTIVATING ENZYME E1"/>
    <property type="match status" value="1"/>
</dbReference>
<dbReference type="SUPFAM" id="SSF69572">
    <property type="entry name" value="Activating enzymes of the ubiquitin-like proteins"/>
    <property type="match status" value="1"/>
</dbReference>
<evidence type="ECO:0000256" key="3">
    <source>
        <dbReference type="ARBA" id="ARBA00005673"/>
    </source>
</evidence>
<keyword evidence="4" id="KW-0833">Ubl conjugation pathway</keyword>
<keyword evidence="5" id="KW-0539">Nucleus</keyword>
<gene>
    <name evidence="9" type="ORF">IWX90DRAFT_485918</name>
</gene>
<evidence type="ECO:0000256" key="5">
    <source>
        <dbReference type="ARBA" id="ARBA00023242"/>
    </source>
</evidence>
<dbReference type="Pfam" id="PF00899">
    <property type="entry name" value="ThiF"/>
    <property type="match status" value="1"/>
</dbReference>
<comment type="caution">
    <text evidence="9">The sequence shown here is derived from an EMBL/GenBank/DDBJ whole genome shotgun (WGS) entry which is preliminary data.</text>
</comment>
<evidence type="ECO:0000313" key="9">
    <source>
        <dbReference type="EMBL" id="KAK8170046.1"/>
    </source>
</evidence>
<dbReference type="Gene3D" id="3.40.50.720">
    <property type="entry name" value="NAD(P)-binding Rossmann-like Domain"/>
    <property type="match status" value="1"/>
</dbReference>
<evidence type="ECO:0000256" key="6">
    <source>
        <dbReference type="ARBA" id="ARBA00044354"/>
    </source>
</evidence>
<evidence type="ECO:0000313" key="10">
    <source>
        <dbReference type="Proteomes" id="UP001456524"/>
    </source>
</evidence>
<dbReference type="InterPro" id="IPR045886">
    <property type="entry name" value="ThiF/MoeB/HesA"/>
</dbReference>
<keyword evidence="10" id="KW-1185">Reference proteome</keyword>
<feature type="compositionally biased region" description="Low complexity" evidence="7">
    <location>
        <begin position="1"/>
        <end position="16"/>
    </location>
</feature>
<dbReference type="InterPro" id="IPR000594">
    <property type="entry name" value="ThiF_NAD_FAD-bd"/>
</dbReference>
<comment type="pathway">
    <text evidence="2">Protein modification; protein sumoylation.</text>
</comment>
<evidence type="ECO:0000256" key="7">
    <source>
        <dbReference type="SAM" id="MobiDB-lite"/>
    </source>
</evidence>
<accession>A0ABR1XXE8</accession>
<proteinExistence type="inferred from homology"/>
<dbReference type="Proteomes" id="UP001456524">
    <property type="component" value="Unassembled WGS sequence"/>
</dbReference>
<evidence type="ECO:0000256" key="2">
    <source>
        <dbReference type="ARBA" id="ARBA00004718"/>
    </source>
</evidence>
<feature type="region of interest" description="Disordered" evidence="7">
    <location>
        <begin position="1"/>
        <end position="32"/>
    </location>
</feature>
<dbReference type="CDD" id="cd01492">
    <property type="entry name" value="Aos1_SUMO"/>
    <property type="match status" value="1"/>
</dbReference>
<name>A0ABR1XXE8_9PEZI</name>
<dbReference type="PANTHER" id="PTHR10953:SF162">
    <property type="entry name" value="SUMO-ACTIVATING ENZYME SUBUNIT 1"/>
    <property type="match status" value="1"/>
</dbReference>
<reference evidence="9 10" key="1">
    <citation type="journal article" date="2022" name="G3 (Bethesda)">
        <title>Enemy or ally: a genomic approach to elucidate the lifestyle of Phyllosticta citrichinaensis.</title>
        <authorList>
            <person name="Buijs V.A."/>
            <person name="Groenewald J.Z."/>
            <person name="Haridas S."/>
            <person name="LaButti K.M."/>
            <person name="Lipzen A."/>
            <person name="Martin F.M."/>
            <person name="Barry K."/>
            <person name="Grigoriev I.V."/>
            <person name="Crous P.W."/>
            <person name="Seidl M.F."/>
        </authorList>
    </citation>
    <scope>NUCLEOTIDE SEQUENCE [LARGE SCALE GENOMIC DNA]</scope>
    <source>
        <strain evidence="9 10">CBS 129764</strain>
    </source>
</reference>
<comment type="subcellular location">
    <subcellularLocation>
        <location evidence="1">Nucleus</location>
    </subcellularLocation>
</comment>
<feature type="domain" description="THIF-type NAD/FAD binding fold" evidence="8">
    <location>
        <begin position="55"/>
        <end position="389"/>
    </location>
</feature>
<evidence type="ECO:0000256" key="1">
    <source>
        <dbReference type="ARBA" id="ARBA00004123"/>
    </source>
</evidence>
<evidence type="ECO:0000256" key="4">
    <source>
        <dbReference type="ARBA" id="ARBA00022786"/>
    </source>
</evidence>
<sequence length="404" mass="44282">MDPAQPAAPQASAPLPNGAADQPPAEPPAGELPVLASTDPVVQTQSISADEIALYDRQIRLWGVQAQERLRSANVLLISMKALANEVAKNLVLAGIKSLTVVDHNVVTEDDLGAQFFITEADIGKNRADAAVPEMQKLNPRVNIYVDTSDIASKGPEFYQDYDMVIATDLDFMTLSTINASTRLSQKPFYAAGTHGFYGYIFADLIQHDYIIEREKSNVATTIKAESATRSVVAFSDKGVENGRAKELVEKREIYSPLLLANTSPLPPEYLNKRRLLKQVAPLLTCLRALWEFQKTSAINPDGDGRGRNPSHASADLQLFTTIATEKHKELQLPIDTLTSEFLRKFLQNLDSELAPVAAFLGGQLAQDVINVIGKREQPIQNLVLFDGDESKAPIYAMHPIFTS</sequence>